<dbReference type="AlphaFoldDB" id="A0A1F5KBL3"/>
<keyword evidence="3 6" id="KW-0812">Transmembrane</keyword>
<protein>
    <recommendedName>
        <fullName evidence="9">Polysaccharide biosynthesis protein C-terminal domain-containing protein</fullName>
    </recommendedName>
</protein>
<dbReference type="InterPro" id="IPR002797">
    <property type="entry name" value="Polysacc_synth"/>
</dbReference>
<proteinExistence type="predicted"/>
<feature type="transmembrane region" description="Helical" evidence="6">
    <location>
        <begin position="50"/>
        <end position="77"/>
    </location>
</feature>
<feature type="transmembrane region" description="Helical" evidence="6">
    <location>
        <begin position="126"/>
        <end position="145"/>
    </location>
</feature>
<feature type="transmembrane region" description="Helical" evidence="6">
    <location>
        <begin position="398"/>
        <end position="419"/>
    </location>
</feature>
<evidence type="ECO:0000256" key="4">
    <source>
        <dbReference type="ARBA" id="ARBA00022989"/>
    </source>
</evidence>
<feature type="transmembrane region" description="Helical" evidence="6">
    <location>
        <begin position="330"/>
        <end position="354"/>
    </location>
</feature>
<evidence type="ECO:0008006" key="9">
    <source>
        <dbReference type="Google" id="ProtNLM"/>
    </source>
</evidence>
<feature type="transmembrane region" description="Helical" evidence="6">
    <location>
        <begin position="302"/>
        <end position="324"/>
    </location>
</feature>
<evidence type="ECO:0000256" key="2">
    <source>
        <dbReference type="ARBA" id="ARBA00022475"/>
    </source>
</evidence>
<dbReference type="PANTHER" id="PTHR30250">
    <property type="entry name" value="PST FAMILY PREDICTED COLANIC ACID TRANSPORTER"/>
    <property type="match status" value="1"/>
</dbReference>
<feature type="transmembrane region" description="Helical" evidence="6">
    <location>
        <begin position="98"/>
        <end position="120"/>
    </location>
</feature>
<feature type="transmembrane region" description="Helical" evidence="6">
    <location>
        <begin position="262"/>
        <end position="281"/>
    </location>
</feature>
<evidence type="ECO:0000313" key="8">
    <source>
        <dbReference type="Proteomes" id="UP000176527"/>
    </source>
</evidence>
<feature type="transmembrane region" description="Helical" evidence="6">
    <location>
        <begin position="20"/>
        <end position="44"/>
    </location>
</feature>
<accession>A0A1F5KBL3</accession>
<dbReference type="Pfam" id="PF01943">
    <property type="entry name" value="Polysacc_synt"/>
    <property type="match status" value="1"/>
</dbReference>
<gene>
    <name evidence="7" type="ORF">A3F00_02950</name>
</gene>
<comment type="caution">
    <text evidence="7">The sequence shown here is derived from an EMBL/GenBank/DDBJ whole genome shotgun (WGS) entry which is preliminary data.</text>
</comment>
<organism evidence="7 8">
    <name type="scientific">Candidatus Daviesbacteria bacterium RIFCSPHIGHO2_12_FULL_37_11</name>
    <dbReference type="NCBI Taxonomy" id="1797777"/>
    <lineage>
        <taxon>Bacteria</taxon>
        <taxon>Candidatus Daviesiibacteriota</taxon>
    </lineage>
</organism>
<feature type="transmembrane region" description="Helical" evidence="6">
    <location>
        <begin position="188"/>
        <end position="210"/>
    </location>
</feature>
<feature type="transmembrane region" description="Helical" evidence="6">
    <location>
        <begin position="157"/>
        <end position="182"/>
    </location>
</feature>
<evidence type="ECO:0000256" key="1">
    <source>
        <dbReference type="ARBA" id="ARBA00004651"/>
    </source>
</evidence>
<evidence type="ECO:0000313" key="7">
    <source>
        <dbReference type="EMBL" id="OGE38258.1"/>
    </source>
</evidence>
<sequence>MHLQGLSKILKTKTFSQSSLTISATILNGILGVIFFILLARILGPESLGIFAFTIAFITLAADIANLGTDTGIIRFIGKYINSGEDKKFLKLGLELKILAWAAVFLIGWIHTPFIAVTFFNKAELIFPLRLALFGIGGALLYSFITASLQAYQKYLAYSLIMIGTNGLRLLLAIVFVIFSAISVKNSLLIYMVVPFFGFFAGLVILPNFLSAKNEWSVAKLFFHYNKWIASISVVSAIGLRLDTFLLTKFLTIAEVGIYSVAVQLTSFIPQIFFALAAVAAPKLASFDEKNKVRAYFSKLQLLTIGMAFIGLLGIPLGFILIPILYGSEYLASVIPFVVLLLGQILFLLSLPSHQAVYYYFAKPKIIFLTSIIEVLVIALSGLVLIPELGIVGASISIFLGRVVIFLIPVIWVSFNLFYKK</sequence>
<keyword evidence="5 6" id="KW-0472">Membrane</keyword>
<keyword evidence="4 6" id="KW-1133">Transmembrane helix</keyword>
<reference evidence="7 8" key="1">
    <citation type="journal article" date="2016" name="Nat. Commun.">
        <title>Thousands of microbial genomes shed light on interconnected biogeochemical processes in an aquifer system.</title>
        <authorList>
            <person name="Anantharaman K."/>
            <person name="Brown C.T."/>
            <person name="Hug L.A."/>
            <person name="Sharon I."/>
            <person name="Castelle C.J."/>
            <person name="Probst A.J."/>
            <person name="Thomas B.C."/>
            <person name="Singh A."/>
            <person name="Wilkins M.J."/>
            <person name="Karaoz U."/>
            <person name="Brodie E.L."/>
            <person name="Williams K.H."/>
            <person name="Hubbard S.S."/>
            <person name="Banfield J.F."/>
        </authorList>
    </citation>
    <scope>NUCLEOTIDE SEQUENCE [LARGE SCALE GENOMIC DNA]</scope>
</reference>
<dbReference type="InterPro" id="IPR050833">
    <property type="entry name" value="Poly_Biosynth_Transport"/>
</dbReference>
<dbReference type="Proteomes" id="UP000176527">
    <property type="component" value="Unassembled WGS sequence"/>
</dbReference>
<name>A0A1F5KBL3_9BACT</name>
<dbReference type="EMBL" id="MFDE01000025">
    <property type="protein sequence ID" value="OGE38258.1"/>
    <property type="molecule type" value="Genomic_DNA"/>
</dbReference>
<evidence type="ECO:0000256" key="5">
    <source>
        <dbReference type="ARBA" id="ARBA00023136"/>
    </source>
</evidence>
<dbReference type="PANTHER" id="PTHR30250:SF11">
    <property type="entry name" value="O-ANTIGEN TRANSPORTER-RELATED"/>
    <property type="match status" value="1"/>
</dbReference>
<keyword evidence="2" id="KW-1003">Cell membrane</keyword>
<dbReference type="GO" id="GO:0005886">
    <property type="term" value="C:plasma membrane"/>
    <property type="evidence" value="ECO:0007669"/>
    <property type="project" value="UniProtKB-SubCell"/>
</dbReference>
<feature type="transmembrane region" description="Helical" evidence="6">
    <location>
        <begin position="222"/>
        <end position="242"/>
    </location>
</feature>
<comment type="subcellular location">
    <subcellularLocation>
        <location evidence="1">Cell membrane</location>
        <topology evidence="1">Multi-pass membrane protein</topology>
    </subcellularLocation>
</comment>
<evidence type="ECO:0000256" key="6">
    <source>
        <dbReference type="SAM" id="Phobius"/>
    </source>
</evidence>
<feature type="transmembrane region" description="Helical" evidence="6">
    <location>
        <begin position="366"/>
        <end position="386"/>
    </location>
</feature>
<evidence type="ECO:0000256" key="3">
    <source>
        <dbReference type="ARBA" id="ARBA00022692"/>
    </source>
</evidence>